<keyword evidence="3" id="KW-1185">Reference proteome</keyword>
<dbReference type="Pfam" id="PF13644">
    <property type="entry name" value="DKNYY"/>
    <property type="match status" value="1"/>
</dbReference>
<dbReference type="InterPro" id="IPR027375">
    <property type="entry name" value="DKNYY"/>
</dbReference>
<feature type="transmembrane region" description="Helical" evidence="1">
    <location>
        <begin position="12"/>
        <end position="30"/>
    </location>
</feature>
<accession>A0A1I4DXW6</accession>
<proteinExistence type="predicted"/>
<evidence type="ECO:0000313" key="2">
    <source>
        <dbReference type="EMBL" id="SFK97853.1"/>
    </source>
</evidence>
<dbReference type="Proteomes" id="UP000199550">
    <property type="component" value="Unassembled WGS sequence"/>
</dbReference>
<keyword evidence="1" id="KW-1133">Transmembrane helix</keyword>
<organism evidence="2 3">
    <name type="scientific">Loktanella salsilacus</name>
    <dbReference type="NCBI Taxonomy" id="195913"/>
    <lineage>
        <taxon>Bacteria</taxon>
        <taxon>Pseudomonadati</taxon>
        <taxon>Pseudomonadota</taxon>
        <taxon>Alphaproteobacteria</taxon>
        <taxon>Rhodobacterales</taxon>
        <taxon>Roseobacteraceae</taxon>
        <taxon>Loktanella</taxon>
    </lineage>
</organism>
<protein>
    <submittedName>
        <fullName evidence="2">DKNYY family protein</fullName>
    </submittedName>
</protein>
<name>A0A1I4DXW6_9RHOB</name>
<gene>
    <name evidence="2" type="ORF">SAMN04488004_105135</name>
</gene>
<reference evidence="2 3" key="1">
    <citation type="submission" date="2016-10" db="EMBL/GenBank/DDBJ databases">
        <authorList>
            <person name="de Groot N.N."/>
        </authorList>
    </citation>
    <scope>NUCLEOTIDE SEQUENCE [LARGE SCALE GENOMIC DNA]</scope>
    <source>
        <strain evidence="2 3">DSM 16199</strain>
    </source>
</reference>
<evidence type="ECO:0000256" key="1">
    <source>
        <dbReference type="SAM" id="Phobius"/>
    </source>
</evidence>
<keyword evidence="1" id="KW-0812">Transmembrane</keyword>
<evidence type="ECO:0000313" key="3">
    <source>
        <dbReference type="Proteomes" id="UP000199550"/>
    </source>
</evidence>
<keyword evidence="1" id="KW-0472">Membrane</keyword>
<dbReference type="AlphaFoldDB" id="A0A1I4DXW6"/>
<dbReference type="EMBL" id="FOTF01000005">
    <property type="protein sequence ID" value="SFK97853.1"/>
    <property type="molecule type" value="Genomic_DNA"/>
</dbReference>
<dbReference type="STRING" id="195913.SAMN04488004_105135"/>
<sequence>MPRRIYCLRIRVFVFAAFLSALLTVVYLFIDFSSGGRPMLYLFSKPVLLDGSKTLFFRFGDEIYYANQGNIVADYRVLPGADSKTFEVIDGIWAKDKSHVYLRYEQTDFSPSKFSVLSCYFSDGHSVYYDDFPKGTVTVSVDAENFRIIGEEQYSVPKSDCKAKDSENVYFWTRIIKYADPATFQFLNQVWAIDSTGVFMDGYLVKELSPEEMHAIGRRHVTDGITVFAPLYEPPYFTDLKTTPEAFRLQL</sequence>